<evidence type="ECO:0000259" key="1">
    <source>
        <dbReference type="Pfam" id="PF16064"/>
    </source>
</evidence>
<sequence length="216" mass="24257">MTSFPSHPSFPLSDPDPSLIPSRNEIFKPMFRLGQSGRDPIPCSTAELHILTLLENIKQQVNQLSSVVNILVARTNPEQEQAAEMPEEITFPLTSTDEVENFETWLQEPQNINKKKQMIAILASIGGRSSKQVVWNILGRIFSDCIAKNINWKGTNGKMKFSTMNIKAVLARAVRKNHLGQQMTDQEINQGTIRWFNLASDRGGGRQKRAQKGSQV</sequence>
<dbReference type="AlphaFoldDB" id="A0A8C6SMU4"/>
<evidence type="ECO:0000313" key="2">
    <source>
        <dbReference type="Ensembl" id="ENSNMLP00000009132.1"/>
    </source>
</evidence>
<evidence type="ECO:0000313" key="3">
    <source>
        <dbReference type="Proteomes" id="UP000694523"/>
    </source>
</evidence>
<keyword evidence="3" id="KW-1185">Reference proteome</keyword>
<reference evidence="2" key="1">
    <citation type="submission" date="2025-08" db="UniProtKB">
        <authorList>
            <consortium name="Ensembl"/>
        </authorList>
    </citation>
    <scope>IDENTIFICATION</scope>
</reference>
<proteinExistence type="predicted"/>
<name>A0A8C6SMU4_9GOBI</name>
<dbReference type="InterPro" id="IPR032071">
    <property type="entry name" value="DUF4806"/>
</dbReference>
<reference evidence="2" key="2">
    <citation type="submission" date="2025-09" db="UniProtKB">
        <authorList>
            <consortium name="Ensembl"/>
        </authorList>
    </citation>
    <scope>IDENTIFICATION</scope>
</reference>
<dbReference type="PANTHER" id="PTHR34153:SF2">
    <property type="entry name" value="SI:CH211-262H13.3-RELATED"/>
    <property type="match status" value="1"/>
</dbReference>
<feature type="domain" description="DUF4806" evidence="1">
    <location>
        <begin position="87"/>
        <end position="166"/>
    </location>
</feature>
<dbReference type="Proteomes" id="UP000694523">
    <property type="component" value="Unplaced"/>
</dbReference>
<accession>A0A8C6SMU4</accession>
<dbReference type="Ensembl" id="ENSNMLT00000010338.1">
    <property type="protein sequence ID" value="ENSNMLP00000009132.1"/>
    <property type="gene ID" value="ENSNMLG00000006387.1"/>
</dbReference>
<dbReference type="PANTHER" id="PTHR34153">
    <property type="entry name" value="SI:CH211-262H13.3-RELATED-RELATED"/>
    <property type="match status" value="1"/>
</dbReference>
<dbReference type="Pfam" id="PF16064">
    <property type="entry name" value="DUF4806"/>
    <property type="match status" value="1"/>
</dbReference>
<protein>
    <recommendedName>
        <fullName evidence="1">DUF4806 domain-containing protein</fullName>
    </recommendedName>
</protein>
<organism evidence="2 3">
    <name type="scientific">Neogobius melanostomus</name>
    <name type="common">round goby</name>
    <dbReference type="NCBI Taxonomy" id="47308"/>
    <lineage>
        <taxon>Eukaryota</taxon>
        <taxon>Metazoa</taxon>
        <taxon>Chordata</taxon>
        <taxon>Craniata</taxon>
        <taxon>Vertebrata</taxon>
        <taxon>Euteleostomi</taxon>
        <taxon>Actinopterygii</taxon>
        <taxon>Neopterygii</taxon>
        <taxon>Teleostei</taxon>
        <taxon>Neoteleostei</taxon>
        <taxon>Acanthomorphata</taxon>
        <taxon>Gobiaria</taxon>
        <taxon>Gobiiformes</taxon>
        <taxon>Gobioidei</taxon>
        <taxon>Gobiidae</taxon>
        <taxon>Benthophilinae</taxon>
        <taxon>Neogobiini</taxon>
        <taxon>Neogobius</taxon>
    </lineage>
</organism>